<feature type="region of interest" description="Disordered" evidence="1">
    <location>
        <begin position="318"/>
        <end position="339"/>
    </location>
</feature>
<dbReference type="OrthoDB" id="273381at2759"/>
<dbReference type="eggNOG" id="ENOG502SHF5">
    <property type="taxonomic scope" value="Eukaryota"/>
</dbReference>
<sequence>MPCVPIQHTSDEVELLMQELQLRMRLAVEGSPRLHASLQEPHVLYTILAEFFELQLMQSHRKKDVALDVVDVRRVWAFCLAELASSLGAPSRVEAPPQTLYRFVHGAPSLPLEALQRGAPVVNGNSSLCAPNVAVTSSVSRTTRSGASPTSVFSIIRSGFAGLMDLAYVSDQRLQRPSSSGAISVVSLAAIAASLVPTLDRVQSVRLTAQIADDLVDSHTISSEGSAMPPYSRFEVATLLAGVWYVWGVLDTAHSTTLHSLGEHLFQQFATPTHRRIPPASLLPSFAAWLRCALRENNGALHQQLYAVARRITPPAKTGTEGVDAVAAPPAEDQDPAAVREDVAADSDFWARLAS</sequence>
<evidence type="ECO:0000256" key="1">
    <source>
        <dbReference type="SAM" id="MobiDB-lite"/>
    </source>
</evidence>
<proteinExistence type="predicted"/>
<accession>A0A088RRG0</accession>
<dbReference type="Proteomes" id="UP000063063">
    <property type="component" value="Chromosome 23"/>
</dbReference>
<reference evidence="2 3" key="1">
    <citation type="journal article" date="2015" name="Sci. Rep.">
        <title>The genome of Leishmania panamensis: insights into genomics of the L. (Viannia) subgenus.</title>
        <authorList>
            <person name="Llanes A."/>
            <person name="Restrepo C.M."/>
            <person name="Vecchio G.D."/>
            <person name="Anguizola F.J."/>
            <person name="Lleonart R."/>
        </authorList>
    </citation>
    <scope>NUCLEOTIDE SEQUENCE [LARGE SCALE GENOMIC DNA]</scope>
    <source>
        <strain evidence="2 3">MHOM/PA/94/PSC-1</strain>
    </source>
</reference>
<evidence type="ECO:0000313" key="3">
    <source>
        <dbReference type="Proteomes" id="UP000063063"/>
    </source>
</evidence>
<dbReference type="AlphaFoldDB" id="A0A088RRG0"/>
<dbReference type="KEGG" id="lpan:LPMP_230390"/>
<keyword evidence="3" id="KW-1185">Reference proteome</keyword>
<dbReference type="RefSeq" id="XP_010699197.1">
    <property type="nucleotide sequence ID" value="XM_010700895.1"/>
</dbReference>
<dbReference type="GeneID" id="22575243"/>
<dbReference type="VEuPathDB" id="TriTrypDB:LPAL13_230009200"/>
<organism evidence="2 3">
    <name type="scientific">Leishmania panamensis</name>
    <dbReference type="NCBI Taxonomy" id="5679"/>
    <lineage>
        <taxon>Eukaryota</taxon>
        <taxon>Discoba</taxon>
        <taxon>Euglenozoa</taxon>
        <taxon>Kinetoplastea</taxon>
        <taxon>Metakinetoplastina</taxon>
        <taxon>Trypanosomatida</taxon>
        <taxon>Trypanosomatidae</taxon>
        <taxon>Leishmaniinae</taxon>
        <taxon>Leishmania</taxon>
        <taxon>Leishmania guyanensis species complex</taxon>
    </lineage>
</organism>
<protein>
    <submittedName>
        <fullName evidence="2">Uncharacterized protein</fullName>
    </submittedName>
</protein>
<gene>
    <name evidence="2" type="ORF">LPMP_230390</name>
</gene>
<dbReference type="VEuPathDB" id="TriTrypDB:LPMP_230390"/>
<evidence type="ECO:0000313" key="2">
    <source>
        <dbReference type="EMBL" id="AIN98490.1"/>
    </source>
</evidence>
<dbReference type="EMBL" id="CP009392">
    <property type="protein sequence ID" value="AIN98490.1"/>
    <property type="molecule type" value="Genomic_DNA"/>
</dbReference>
<name>A0A088RRG0_LEIPA</name>